<keyword evidence="6" id="KW-0675">Receptor</keyword>
<dbReference type="PANTHER" id="PTHR10489:SF671">
    <property type="entry name" value="C-X-C CHEMOKINE RECEPTOR TYPE 3"/>
    <property type="match status" value="1"/>
</dbReference>
<dbReference type="Gene3D" id="1.20.1070.10">
    <property type="entry name" value="Rhodopsin 7-helix transmembrane proteins"/>
    <property type="match status" value="1"/>
</dbReference>
<dbReference type="Proteomes" id="UP000265120">
    <property type="component" value="Chromosome 13"/>
</dbReference>
<feature type="transmembrane region" description="Helical" evidence="8">
    <location>
        <begin position="241"/>
        <end position="261"/>
    </location>
</feature>
<dbReference type="GO" id="GO:0019722">
    <property type="term" value="P:calcium-mediated signaling"/>
    <property type="evidence" value="ECO:0007669"/>
    <property type="project" value="TreeGrafter"/>
</dbReference>
<organism evidence="10 11">
    <name type="scientific">Cynoglossus semilaevis</name>
    <name type="common">Tongue sole</name>
    <dbReference type="NCBI Taxonomy" id="244447"/>
    <lineage>
        <taxon>Eukaryota</taxon>
        <taxon>Metazoa</taxon>
        <taxon>Chordata</taxon>
        <taxon>Craniata</taxon>
        <taxon>Vertebrata</taxon>
        <taxon>Euteleostomi</taxon>
        <taxon>Actinopterygii</taxon>
        <taxon>Neopterygii</taxon>
        <taxon>Teleostei</taxon>
        <taxon>Neoteleostei</taxon>
        <taxon>Acanthomorphata</taxon>
        <taxon>Carangaria</taxon>
        <taxon>Pleuronectiformes</taxon>
        <taxon>Pleuronectoidei</taxon>
        <taxon>Cynoglossidae</taxon>
        <taxon>Cynoglossinae</taxon>
        <taxon>Cynoglossus</taxon>
    </lineage>
</organism>
<accession>A0A3P8VVM8</accession>
<dbReference type="GO" id="GO:0006955">
    <property type="term" value="P:immune response"/>
    <property type="evidence" value="ECO:0007669"/>
    <property type="project" value="TreeGrafter"/>
</dbReference>
<evidence type="ECO:0000256" key="7">
    <source>
        <dbReference type="ARBA" id="ARBA00023224"/>
    </source>
</evidence>
<keyword evidence="3 8" id="KW-1133">Transmembrane helix</keyword>
<evidence type="ECO:0000256" key="5">
    <source>
        <dbReference type="ARBA" id="ARBA00023136"/>
    </source>
</evidence>
<evidence type="ECO:0000256" key="8">
    <source>
        <dbReference type="SAM" id="Phobius"/>
    </source>
</evidence>
<protein>
    <submittedName>
        <fullName evidence="10">Chemokine (C-X-C motif) receptor 3, tandem duplicate 3</fullName>
    </submittedName>
</protein>
<dbReference type="PANTHER" id="PTHR10489">
    <property type="entry name" value="CELL ADHESION MOLECULE"/>
    <property type="match status" value="1"/>
</dbReference>
<dbReference type="InterPro" id="IPR050119">
    <property type="entry name" value="CCR1-9-like"/>
</dbReference>
<feature type="domain" description="G-protein coupled receptors family 1 profile" evidence="9">
    <location>
        <begin position="51"/>
        <end position="311"/>
    </location>
</feature>
<dbReference type="OMA" id="CIHACLR"/>
<feature type="transmembrane region" description="Helical" evidence="8">
    <location>
        <begin position="112"/>
        <end position="130"/>
    </location>
</feature>
<dbReference type="GO" id="GO:0016493">
    <property type="term" value="F:C-C chemokine receptor activity"/>
    <property type="evidence" value="ECO:0007669"/>
    <property type="project" value="TreeGrafter"/>
</dbReference>
<proteinExistence type="predicted"/>
<keyword evidence="11" id="KW-1185">Reference proteome</keyword>
<evidence type="ECO:0000313" key="11">
    <source>
        <dbReference type="Proteomes" id="UP000265120"/>
    </source>
</evidence>
<dbReference type="SUPFAM" id="SSF81321">
    <property type="entry name" value="Family A G protein-coupled receptor-like"/>
    <property type="match status" value="1"/>
</dbReference>
<dbReference type="Pfam" id="PF00001">
    <property type="entry name" value="7tm_1"/>
    <property type="match status" value="1"/>
</dbReference>
<evidence type="ECO:0000313" key="10">
    <source>
        <dbReference type="Ensembl" id="ENSCSEP00000018374.1"/>
    </source>
</evidence>
<evidence type="ECO:0000259" key="9">
    <source>
        <dbReference type="PROSITE" id="PS50262"/>
    </source>
</evidence>
<dbReference type="PRINTS" id="PR00237">
    <property type="entry name" value="GPCRRHODOPSN"/>
</dbReference>
<feature type="transmembrane region" description="Helical" evidence="8">
    <location>
        <begin position="72"/>
        <end position="92"/>
    </location>
</feature>
<dbReference type="InterPro" id="IPR017452">
    <property type="entry name" value="GPCR_Rhodpsn_7TM"/>
</dbReference>
<dbReference type="GO" id="GO:0060326">
    <property type="term" value="P:cell chemotaxis"/>
    <property type="evidence" value="ECO:0007669"/>
    <property type="project" value="TreeGrafter"/>
</dbReference>
<feature type="transmembrane region" description="Helical" evidence="8">
    <location>
        <begin position="151"/>
        <end position="169"/>
    </location>
</feature>
<dbReference type="STRING" id="244447.ENSCSEP00000018374"/>
<dbReference type="PROSITE" id="PS50262">
    <property type="entry name" value="G_PROTEIN_RECEP_F1_2"/>
    <property type="match status" value="1"/>
</dbReference>
<dbReference type="GO" id="GO:0019957">
    <property type="term" value="F:C-C chemokine binding"/>
    <property type="evidence" value="ECO:0007669"/>
    <property type="project" value="TreeGrafter"/>
</dbReference>
<dbReference type="GO" id="GO:0007204">
    <property type="term" value="P:positive regulation of cytosolic calcium ion concentration"/>
    <property type="evidence" value="ECO:0007669"/>
    <property type="project" value="TreeGrafter"/>
</dbReference>
<dbReference type="InParanoid" id="A0A3P8VVM8"/>
<evidence type="ECO:0000256" key="6">
    <source>
        <dbReference type="ARBA" id="ARBA00023170"/>
    </source>
</evidence>
<feature type="transmembrane region" description="Helical" evidence="8">
    <location>
        <begin position="35"/>
        <end position="60"/>
    </location>
</feature>
<dbReference type="AlphaFoldDB" id="A0A3P8VVM8"/>
<dbReference type="GeneTree" id="ENSGT01050000244848"/>
<dbReference type="GO" id="GO:0009897">
    <property type="term" value="C:external side of plasma membrane"/>
    <property type="evidence" value="ECO:0007669"/>
    <property type="project" value="TreeGrafter"/>
</dbReference>
<reference evidence="10" key="3">
    <citation type="submission" date="2025-09" db="UniProtKB">
        <authorList>
            <consortium name="Ensembl"/>
        </authorList>
    </citation>
    <scope>IDENTIFICATION</scope>
</reference>
<keyword evidence="2 8" id="KW-0812">Transmembrane</keyword>
<evidence type="ECO:0000256" key="4">
    <source>
        <dbReference type="ARBA" id="ARBA00023040"/>
    </source>
</evidence>
<evidence type="ECO:0000256" key="2">
    <source>
        <dbReference type="ARBA" id="ARBA00022692"/>
    </source>
</evidence>
<keyword evidence="7" id="KW-0807">Transducer</keyword>
<keyword evidence="4" id="KW-0297">G-protein coupled receptor</keyword>
<sequence length="389" mass="43025">MDVELGGFLGQNSTYDYDEDYEYKDDSESGRSEAVLLPILFAVVMSVGLLGHCLLLAVLVLKRKHWSSSDTFILQLGVADILLLLTLPFWAAQAAHPSGWYFGGILCKISGVVFNMNFYCGVLTLVCISFNQRRTAFPNSAVTLGFFKKPVAAHHICLIVSICCVLLTIPDWNYLTVEGRTAGGKSHCVHDFSQTGVGLKILARLLPILLGFLVPAIVLVIFCCLLLQVQSKSKGEQKQRVVGVILPPVVVLLLCWVPYSITIITDTIQRMHETPSDSPSGKTAGESSLRSALMYTAALGCVHACLRPLLYFGTSANFRKWTVALLRCESHDFSGSFWELCVNREHLSGYLGAGGLEPETFRTRVRFHQNDHCPSTMEPKFELQSKLWA</sequence>
<reference evidence="10" key="2">
    <citation type="submission" date="2025-08" db="UniProtKB">
        <authorList>
            <consortium name="Ensembl"/>
        </authorList>
    </citation>
    <scope>IDENTIFICATION</scope>
</reference>
<dbReference type="InterPro" id="IPR000276">
    <property type="entry name" value="GPCR_Rhodpsn"/>
</dbReference>
<dbReference type="Ensembl" id="ENSCSET00000018601.1">
    <property type="protein sequence ID" value="ENSCSEP00000018374.1"/>
    <property type="gene ID" value="ENSCSEG00000011791.1"/>
</dbReference>
<comment type="subcellular location">
    <subcellularLocation>
        <location evidence="1">Membrane</location>
    </subcellularLocation>
</comment>
<evidence type="ECO:0000256" key="1">
    <source>
        <dbReference type="ARBA" id="ARBA00004370"/>
    </source>
</evidence>
<reference evidence="10 11" key="1">
    <citation type="journal article" date="2014" name="Nat. Genet.">
        <title>Whole-genome sequence of a flatfish provides insights into ZW sex chromosome evolution and adaptation to a benthic lifestyle.</title>
        <authorList>
            <person name="Chen S."/>
            <person name="Zhang G."/>
            <person name="Shao C."/>
            <person name="Huang Q."/>
            <person name="Liu G."/>
            <person name="Zhang P."/>
            <person name="Song W."/>
            <person name="An N."/>
            <person name="Chalopin D."/>
            <person name="Volff J.N."/>
            <person name="Hong Y."/>
            <person name="Li Q."/>
            <person name="Sha Z."/>
            <person name="Zhou H."/>
            <person name="Xie M."/>
            <person name="Yu Q."/>
            <person name="Liu Y."/>
            <person name="Xiang H."/>
            <person name="Wang N."/>
            <person name="Wu K."/>
            <person name="Yang C."/>
            <person name="Zhou Q."/>
            <person name="Liao X."/>
            <person name="Yang L."/>
            <person name="Hu Q."/>
            <person name="Zhang J."/>
            <person name="Meng L."/>
            <person name="Jin L."/>
            <person name="Tian Y."/>
            <person name="Lian J."/>
            <person name="Yang J."/>
            <person name="Miao G."/>
            <person name="Liu S."/>
            <person name="Liang Z."/>
            <person name="Yan F."/>
            <person name="Li Y."/>
            <person name="Sun B."/>
            <person name="Zhang H."/>
            <person name="Zhang J."/>
            <person name="Zhu Y."/>
            <person name="Du M."/>
            <person name="Zhao Y."/>
            <person name="Schartl M."/>
            <person name="Tang Q."/>
            <person name="Wang J."/>
        </authorList>
    </citation>
    <scope>NUCLEOTIDE SEQUENCE</scope>
</reference>
<keyword evidence="5 8" id="KW-0472">Membrane</keyword>
<name>A0A3P8VVM8_CYNSE</name>
<evidence type="ECO:0000256" key="3">
    <source>
        <dbReference type="ARBA" id="ARBA00022989"/>
    </source>
</evidence>
<feature type="transmembrane region" description="Helical" evidence="8">
    <location>
        <begin position="205"/>
        <end position="229"/>
    </location>
</feature>